<protein>
    <submittedName>
        <fullName evidence="1">Uncharacterized protein</fullName>
    </submittedName>
</protein>
<evidence type="ECO:0000313" key="1">
    <source>
        <dbReference type="EMBL" id="URZ10324.1"/>
    </source>
</evidence>
<dbReference type="KEGG" id="crw:CROST_010320"/>
<dbReference type="EMBL" id="CP096983">
    <property type="protein sequence ID" value="URZ10324.1"/>
    <property type="molecule type" value="Genomic_DNA"/>
</dbReference>
<sequence>MQQRRVGTLTFGILLIASGIAYLCINILGLPIYNILLKLWPLVFILLGFETLFLNHLSIKKNTTLRYDFISFILIFITLFFCFLINAQKYVHFYT</sequence>
<evidence type="ECO:0000313" key="2">
    <source>
        <dbReference type="Proteomes" id="UP000190951"/>
    </source>
</evidence>
<gene>
    <name evidence="1" type="ORF">CROST_010320</name>
</gene>
<keyword evidence="2" id="KW-1185">Reference proteome</keyword>
<accession>A0A1S8LV87</accession>
<dbReference type="Proteomes" id="UP000190951">
    <property type="component" value="Chromosome"/>
</dbReference>
<reference evidence="1 2" key="1">
    <citation type="submission" date="2022-04" db="EMBL/GenBank/DDBJ databases">
        <title>Genome sequence of C. roseum typestrain.</title>
        <authorList>
            <person name="Poehlein A."/>
            <person name="Schoch T."/>
            <person name="Duerre P."/>
            <person name="Daniel R."/>
        </authorList>
    </citation>
    <scope>NUCLEOTIDE SEQUENCE [LARGE SCALE GENOMIC DNA]</scope>
    <source>
        <strain evidence="1 2">DSM 7320</strain>
    </source>
</reference>
<dbReference type="AlphaFoldDB" id="A0A1S8LV87"/>
<proteinExistence type="predicted"/>
<organism evidence="1 2">
    <name type="scientific">Clostridium felsineum</name>
    <dbReference type="NCBI Taxonomy" id="36839"/>
    <lineage>
        <taxon>Bacteria</taxon>
        <taxon>Bacillati</taxon>
        <taxon>Bacillota</taxon>
        <taxon>Clostridia</taxon>
        <taxon>Eubacteriales</taxon>
        <taxon>Clostridiaceae</taxon>
        <taxon>Clostridium</taxon>
    </lineage>
</organism>
<name>A0A1S8LV87_9CLOT</name>
<dbReference type="STRING" id="84029.CROST_30480"/>